<proteinExistence type="predicted"/>
<evidence type="ECO:0008006" key="3">
    <source>
        <dbReference type="Google" id="ProtNLM"/>
    </source>
</evidence>
<keyword evidence="1" id="KW-0614">Plasmid</keyword>
<keyword evidence="2" id="KW-1185">Reference proteome</keyword>
<dbReference type="Proteomes" id="UP000831019">
    <property type="component" value="Plasmid pDSM109990_b"/>
</dbReference>
<gene>
    <name evidence="1" type="ORF">DSM109990_03622</name>
</gene>
<evidence type="ECO:0000313" key="1">
    <source>
        <dbReference type="EMBL" id="UOA16736.1"/>
    </source>
</evidence>
<geneLocation type="plasmid" evidence="1 2">
    <name>pDSM109990_b</name>
</geneLocation>
<dbReference type="EMBL" id="CP085146">
    <property type="protein sequence ID" value="UOA16736.1"/>
    <property type="molecule type" value="Genomic_DNA"/>
</dbReference>
<organism evidence="1 2">
    <name type="scientific">Sulfitobacter dubius</name>
    <dbReference type="NCBI Taxonomy" id="218673"/>
    <lineage>
        <taxon>Bacteria</taxon>
        <taxon>Pseudomonadati</taxon>
        <taxon>Pseudomonadota</taxon>
        <taxon>Alphaproteobacteria</taxon>
        <taxon>Rhodobacterales</taxon>
        <taxon>Roseobacteraceae</taxon>
        <taxon>Sulfitobacter</taxon>
    </lineage>
</organism>
<dbReference type="RefSeq" id="WP_243263721.1">
    <property type="nucleotide sequence ID" value="NZ_CP085146.1"/>
</dbReference>
<dbReference type="SUPFAM" id="SSF56645">
    <property type="entry name" value="Acyl-CoA dehydrogenase NM domain-like"/>
    <property type="match status" value="1"/>
</dbReference>
<reference evidence="2" key="1">
    <citation type="journal article" date="2022" name="Microorganisms">
        <title>Beyond the ABCs#Discovery of Three New Plasmid Types in Rhodobacterales (RepQ, RepY, RepW).</title>
        <authorList>
            <person name="Freese H.M."/>
            <person name="Ringel V."/>
            <person name="Overmann J."/>
            <person name="Petersen J."/>
        </authorList>
    </citation>
    <scope>NUCLEOTIDE SEQUENCE [LARGE SCALE GENOMIC DNA]</scope>
    <source>
        <strain evidence="2">DSM 109990</strain>
        <plasmid evidence="2">pDSM109990_b</plasmid>
    </source>
</reference>
<sequence>MNSAPRFDPFPPASQINVLNDAARHALRAAARKEEIGERPIGTSIDILRDAGLMLEDGATTPLRTVHALMQIGAANLSVGRLWEGHVNALRLIHLYGNTAQASHAKELTRQGGLLGVWGADGQKPATISDGALQGEKVFASGLGTVTHALISVNSGSKVQLALIDVTDPQRGDASQWDMLGMQATASGKFDLSGIAVTKENLIGVPGDYLKEPHFVGGVWRIAALQAGAAAGLIDAAATALRDMDRLEADAQLARLMQVLMRVWAGMALAERAALASLDNAPEETIVSTSIAARIYTEEGALEAIKAVEQSLGLRHFAAASETGRMARDLSVYLRQAARDAFLKRAARHALSSEETIWGVFK</sequence>
<accession>A0ABY3ZST7</accession>
<dbReference type="InterPro" id="IPR009100">
    <property type="entry name" value="AcylCoA_DH/oxidase_NM_dom_sf"/>
</dbReference>
<dbReference type="Gene3D" id="2.40.110.10">
    <property type="entry name" value="Butyryl-CoA Dehydrogenase, subunit A, domain 2"/>
    <property type="match status" value="1"/>
</dbReference>
<name>A0ABY3ZST7_9RHOB</name>
<dbReference type="InterPro" id="IPR046373">
    <property type="entry name" value="Acyl-CoA_Oxase/DH_mid-dom_sf"/>
</dbReference>
<protein>
    <recommendedName>
        <fullName evidence="3">Acyl-CoA dehydrogenase</fullName>
    </recommendedName>
</protein>
<evidence type="ECO:0000313" key="2">
    <source>
        <dbReference type="Proteomes" id="UP000831019"/>
    </source>
</evidence>